<comment type="caution">
    <text evidence="1">The sequence shown here is derived from an EMBL/GenBank/DDBJ whole genome shotgun (WGS) entry which is preliminary data.</text>
</comment>
<sequence length="79" mass="8854">MHVQTNNVPFFWLDDVISTGVVAREAHVSFGNLSINLNTDDYTPFLKGDVVGQHTKLFEDMPMLFRASNVKISALSNLE</sequence>
<evidence type="ECO:0000313" key="1">
    <source>
        <dbReference type="EMBL" id="RCN30843.1"/>
    </source>
</evidence>
<reference evidence="1 2" key="1">
    <citation type="submission" date="2014-10" db="EMBL/GenBank/DDBJ databases">
        <title>Draft genome of the hookworm Ancylostoma caninum.</title>
        <authorList>
            <person name="Mitreva M."/>
        </authorList>
    </citation>
    <scope>NUCLEOTIDE SEQUENCE [LARGE SCALE GENOMIC DNA]</scope>
    <source>
        <strain evidence="1 2">Baltimore</strain>
    </source>
</reference>
<dbReference type="OrthoDB" id="6355886at2759"/>
<evidence type="ECO:0000313" key="2">
    <source>
        <dbReference type="Proteomes" id="UP000252519"/>
    </source>
</evidence>
<dbReference type="AlphaFoldDB" id="A0A368FFB7"/>
<organism evidence="1 2">
    <name type="scientific">Ancylostoma caninum</name>
    <name type="common">Dog hookworm</name>
    <dbReference type="NCBI Taxonomy" id="29170"/>
    <lineage>
        <taxon>Eukaryota</taxon>
        <taxon>Metazoa</taxon>
        <taxon>Ecdysozoa</taxon>
        <taxon>Nematoda</taxon>
        <taxon>Chromadorea</taxon>
        <taxon>Rhabditida</taxon>
        <taxon>Rhabditina</taxon>
        <taxon>Rhabditomorpha</taxon>
        <taxon>Strongyloidea</taxon>
        <taxon>Ancylostomatidae</taxon>
        <taxon>Ancylostomatinae</taxon>
        <taxon>Ancylostoma</taxon>
    </lineage>
</organism>
<protein>
    <submittedName>
        <fullName evidence="1">Uncharacterized protein</fullName>
    </submittedName>
</protein>
<accession>A0A368FFB7</accession>
<name>A0A368FFB7_ANCCA</name>
<proteinExistence type="predicted"/>
<keyword evidence="2" id="KW-1185">Reference proteome</keyword>
<dbReference type="EMBL" id="JOJR01001453">
    <property type="protein sequence ID" value="RCN30843.1"/>
    <property type="molecule type" value="Genomic_DNA"/>
</dbReference>
<gene>
    <name evidence="1" type="ORF">ANCCAN_23390</name>
</gene>
<dbReference type="Proteomes" id="UP000252519">
    <property type="component" value="Unassembled WGS sequence"/>
</dbReference>